<feature type="domain" description="PA" evidence="2">
    <location>
        <begin position="183"/>
        <end position="250"/>
    </location>
</feature>
<dbReference type="Gene3D" id="3.50.30.30">
    <property type="match status" value="1"/>
</dbReference>
<dbReference type="PANTHER" id="PTHR10404:SF46">
    <property type="entry name" value="VACUOLAR PROTEIN SORTING-ASSOCIATED PROTEIN 70"/>
    <property type="match status" value="1"/>
</dbReference>
<dbReference type="Proteomes" id="UP000000576">
    <property type="component" value="Chromosome"/>
</dbReference>
<dbReference type="InterPro" id="IPR046450">
    <property type="entry name" value="PA_dom_sf"/>
</dbReference>
<organism evidence="3 4">
    <name type="scientific">Xanthomonas axonopodis pv. citri (strain 306)</name>
    <dbReference type="NCBI Taxonomy" id="190486"/>
    <lineage>
        <taxon>Bacteria</taxon>
        <taxon>Pseudomonadati</taxon>
        <taxon>Pseudomonadota</taxon>
        <taxon>Gammaproteobacteria</taxon>
        <taxon>Lysobacterales</taxon>
        <taxon>Lysobacteraceae</taxon>
        <taxon>Xanthomonas</taxon>
    </lineage>
</organism>
<evidence type="ECO:0000313" key="3">
    <source>
        <dbReference type="EMBL" id="AAM38455.1"/>
    </source>
</evidence>
<dbReference type="SUPFAM" id="SSF52025">
    <property type="entry name" value="PA domain"/>
    <property type="match status" value="1"/>
</dbReference>
<dbReference type="KEGG" id="xac:XAC3612"/>
<evidence type="ECO:0000259" key="2">
    <source>
        <dbReference type="Pfam" id="PF02225"/>
    </source>
</evidence>
<accession>A0AAI8EU11</accession>
<dbReference type="PANTHER" id="PTHR10404">
    <property type="entry name" value="N-ACETYLATED-ALPHA-LINKED ACIDIC DIPEPTIDASE"/>
    <property type="match status" value="1"/>
</dbReference>
<reference evidence="3 4" key="1">
    <citation type="journal article" date="2002" name="Nature">
        <title>Comparison of the genomes of two Xanthomonas pathogens with differing host specificities.</title>
        <authorList>
            <person name="da Silva A.C."/>
            <person name="Ferro J.A."/>
            <person name="Reinach F.C."/>
            <person name="Farah C.S."/>
            <person name="Furlan L.R."/>
            <person name="Quaggio R.B."/>
            <person name="Monteiro-Vitorello C.B."/>
            <person name="Van Sluys M.A."/>
            <person name="Almeida N.F."/>
            <person name="Alves L.M."/>
            <person name="do Amaral A.M."/>
            <person name="Bertolini M.C."/>
            <person name="Camargo L.E."/>
            <person name="Camarotte G."/>
            <person name="Cannavan F."/>
            <person name="Cardozo J."/>
            <person name="Chambergo F."/>
            <person name="Ciapina L.P."/>
            <person name="Cicarelli R.M."/>
            <person name="Coutinho L.L."/>
            <person name="Cursino-Santos J.R."/>
            <person name="El-Dorry H."/>
            <person name="Faria J.B."/>
            <person name="Ferreira A.J."/>
            <person name="Ferreira R.C."/>
            <person name="Ferro M.I."/>
            <person name="Formighieri E.F."/>
            <person name="Franco M.C."/>
            <person name="Greggio C.C."/>
            <person name="Gruber A."/>
            <person name="Katsuyama A.M."/>
            <person name="Kishi L.T."/>
            <person name="Leite R.P."/>
            <person name="Lemos E.G."/>
            <person name="Lemos M.V."/>
            <person name="Locali E.C."/>
            <person name="Machado M.A."/>
            <person name="Madeira A.M."/>
            <person name="Martinez-Rossi N.M."/>
            <person name="Martins E.C."/>
            <person name="Meidanis J."/>
            <person name="Menck C.F."/>
            <person name="Miyaki C.Y."/>
            <person name="Moon D.H."/>
            <person name="Moreira L.M."/>
            <person name="Novo M.T."/>
            <person name="Okura V.K."/>
            <person name="Oliveira M.C."/>
            <person name="Oliveira V.R."/>
            <person name="Pereira H.A."/>
            <person name="Rossi A."/>
            <person name="Sena J.A."/>
            <person name="Silva C."/>
            <person name="de Souza R.F."/>
            <person name="Spinola L.A."/>
            <person name="Takita M.A."/>
            <person name="Tamura R.E."/>
            <person name="Teixeira E.C."/>
            <person name="Tezza R.I."/>
            <person name="Trindade dos Santos M."/>
            <person name="Truffi D."/>
            <person name="Tsai S.M."/>
            <person name="White F.F."/>
            <person name="Setubal J.C."/>
            <person name="Kitajima J.P."/>
        </authorList>
    </citation>
    <scope>NUCLEOTIDE SEQUENCE [LARGE SCALE GENOMIC DNA]</scope>
    <source>
        <strain evidence="3 4">306</strain>
    </source>
</reference>
<feature type="compositionally biased region" description="Basic and acidic residues" evidence="1">
    <location>
        <begin position="292"/>
        <end position="304"/>
    </location>
</feature>
<name>A0AAI8EU11_XANAC</name>
<dbReference type="InterPro" id="IPR039373">
    <property type="entry name" value="Peptidase_M28B"/>
</dbReference>
<protein>
    <submittedName>
        <fullName evidence="3">Peptidase</fullName>
    </submittedName>
</protein>
<proteinExistence type="predicted"/>
<dbReference type="EMBL" id="AE008923">
    <property type="protein sequence ID" value="AAM38455.1"/>
    <property type="molecule type" value="Genomic_DNA"/>
</dbReference>
<dbReference type="AlphaFoldDB" id="A0AAI8EU11"/>
<feature type="compositionally biased region" description="Low complexity" evidence="1">
    <location>
        <begin position="313"/>
        <end position="324"/>
    </location>
</feature>
<dbReference type="Pfam" id="PF02225">
    <property type="entry name" value="PA"/>
    <property type="match status" value="1"/>
</dbReference>
<dbReference type="InterPro" id="IPR003137">
    <property type="entry name" value="PA_domain"/>
</dbReference>
<sequence length="371" mass="41061">MRWWPACHRFERLIALRLEPFLQGLTMTSSQHAWLIAMALAAPSVAAQSAAQPAAHAGALPGYDAAAAQAQRALEARFDDGLKDADYRGWLKQWSSAPNQVGAPHNLVNARDLQTRLRDYGWDARIETFEVLWPSPRSSQLELLGPKPYIARLKEPPLAGDNTSTQTEHVLPPYVIYGGNGDVTGDLVYVNYGIAEDYEALARNGVDVRGKIVIARYGKGWRGLKPRLAQEHGAIGAIIYSDPRDDGYFQDQAYPDGPAQSVERATRLGCQLRHLPRRSADAGRGRKQGRQAPEDRTGRQRVEDPDPADQLGRRTAAAGRVGRPGSTGRLARRLADHLPHRRRCKGTRASEGGCRLGQPDHLQRHRHLARQ</sequence>
<gene>
    <name evidence="3" type="ordered locus">XAC3612</name>
</gene>
<evidence type="ECO:0000256" key="1">
    <source>
        <dbReference type="SAM" id="MobiDB-lite"/>
    </source>
</evidence>
<evidence type="ECO:0000313" key="4">
    <source>
        <dbReference type="Proteomes" id="UP000000576"/>
    </source>
</evidence>
<feature type="region of interest" description="Disordered" evidence="1">
    <location>
        <begin position="268"/>
        <end position="371"/>
    </location>
</feature>